<evidence type="ECO:0000259" key="29">
    <source>
        <dbReference type="PROSITE" id="PS50025"/>
    </source>
</evidence>
<feature type="signal peptide" evidence="27">
    <location>
        <begin position="1"/>
        <end position="23"/>
    </location>
</feature>
<keyword evidence="12" id="KW-0677">Repeat</keyword>
<keyword evidence="20" id="KW-0357">Heparan sulfate</keyword>
<dbReference type="InterPro" id="IPR003884">
    <property type="entry name" value="FacI_MAC"/>
</dbReference>
<dbReference type="PROSITE" id="PS50026">
    <property type="entry name" value="EGF_3"/>
    <property type="match status" value="4"/>
</dbReference>
<accession>A0AA97MMB2</accession>
<dbReference type="InterPro" id="IPR036364">
    <property type="entry name" value="SEA_dom_sf"/>
</dbReference>
<evidence type="ECO:0000256" key="3">
    <source>
        <dbReference type="ARBA" id="ARBA00016077"/>
    </source>
</evidence>
<dbReference type="Gene3D" id="3.30.70.960">
    <property type="entry name" value="SEA domain"/>
    <property type="match status" value="1"/>
</dbReference>
<dbReference type="SMART" id="SM00274">
    <property type="entry name" value="FOLN"/>
    <property type="match status" value="5"/>
</dbReference>
<feature type="disulfide bond" evidence="25">
    <location>
        <begin position="846"/>
        <end position="858"/>
    </location>
</feature>
<keyword evidence="15" id="KW-0654">Proteoglycan</keyword>
<dbReference type="InterPro" id="IPR001881">
    <property type="entry name" value="EGF-like_Ca-bd_dom"/>
</dbReference>
<dbReference type="FunFam" id="2.10.25.10:FF:000140">
    <property type="entry name" value="Transmembrane agrin"/>
    <property type="match status" value="1"/>
</dbReference>
<feature type="compositionally biased region" description="Low complexity" evidence="26">
    <location>
        <begin position="1068"/>
        <end position="1080"/>
    </location>
</feature>
<evidence type="ECO:0000256" key="22">
    <source>
        <dbReference type="ARBA" id="ARBA00034103"/>
    </source>
</evidence>
<feature type="domain" description="Laminin EGF-like" evidence="31">
    <location>
        <begin position="846"/>
        <end position="892"/>
    </location>
</feature>
<dbReference type="Pfam" id="PF00054">
    <property type="entry name" value="Laminin_G_1"/>
    <property type="match status" value="3"/>
</dbReference>
<feature type="domain" description="Laminin G" evidence="29">
    <location>
        <begin position="1897"/>
        <end position="2081"/>
    </location>
</feature>
<dbReference type="Pfam" id="PF01390">
    <property type="entry name" value="SEA"/>
    <property type="match status" value="1"/>
</dbReference>
<dbReference type="Pfam" id="PF03146">
    <property type="entry name" value="NtA"/>
    <property type="match status" value="1"/>
</dbReference>
<dbReference type="SMART" id="SM00179">
    <property type="entry name" value="EGF_CA"/>
    <property type="match status" value="4"/>
</dbReference>
<dbReference type="FunFam" id="3.30.60.30:FF:000032">
    <property type="entry name" value="Agrin"/>
    <property type="match status" value="1"/>
</dbReference>
<dbReference type="InterPro" id="IPR003645">
    <property type="entry name" value="Fol_N"/>
</dbReference>
<dbReference type="FunFam" id="2.60.120.200:FF:000031">
    <property type="entry name" value="NtA agrin"/>
    <property type="match status" value="1"/>
</dbReference>
<feature type="domain" description="EGF-like" evidence="30">
    <location>
        <begin position="1598"/>
        <end position="1635"/>
    </location>
</feature>
<keyword evidence="11 27" id="KW-0732">Signal</keyword>
<evidence type="ECO:0000256" key="10">
    <source>
        <dbReference type="ARBA" id="ARBA00022723"/>
    </source>
</evidence>
<feature type="disulfide bond" evidence="25">
    <location>
        <begin position="848"/>
        <end position="865"/>
    </location>
</feature>
<evidence type="ECO:0000256" key="1">
    <source>
        <dbReference type="ARBA" id="ARBA00004401"/>
    </source>
</evidence>
<dbReference type="InterPro" id="IPR000082">
    <property type="entry name" value="SEA_dom"/>
</dbReference>
<dbReference type="Pfam" id="PF00008">
    <property type="entry name" value="EGF"/>
    <property type="match status" value="3"/>
</dbReference>
<dbReference type="FunFam" id="2.10.25.10:FF:000134">
    <property type="entry name" value="Transmembrane agrin"/>
    <property type="match status" value="1"/>
</dbReference>
<feature type="disulfide bond" evidence="23">
    <location>
        <begin position="1367"/>
        <end position="1376"/>
    </location>
</feature>
<evidence type="ECO:0000259" key="28">
    <source>
        <dbReference type="PROSITE" id="PS50024"/>
    </source>
</evidence>
<evidence type="ECO:0000256" key="7">
    <source>
        <dbReference type="ARBA" id="ARBA00022530"/>
    </source>
</evidence>
<feature type="domain" description="Kazal-like" evidence="33">
    <location>
        <begin position="704"/>
        <end position="752"/>
    </location>
</feature>
<dbReference type="SUPFAM" id="SSF49899">
    <property type="entry name" value="Concanavalin A-like lectins/glucanases"/>
    <property type="match status" value="3"/>
</dbReference>
<feature type="domain" description="Kazal-like" evidence="33">
    <location>
        <begin position="196"/>
        <end position="244"/>
    </location>
</feature>
<dbReference type="PROSITE" id="PS01248">
    <property type="entry name" value="EGF_LAM_1"/>
    <property type="match status" value="1"/>
</dbReference>
<keyword evidence="7" id="KW-0272">Extracellular matrix</keyword>
<name>A0AA97MMB2_9PASS</name>
<feature type="domain" description="Kazal-like" evidence="33">
    <location>
        <begin position="271"/>
        <end position="319"/>
    </location>
</feature>
<feature type="domain" description="Kazal-like" evidence="33">
    <location>
        <begin position="555"/>
        <end position="602"/>
    </location>
</feature>
<feature type="compositionally biased region" description="Basic residues" evidence="26">
    <location>
        <begin position="1333"/>
        <end position="1342"/>
    </location>
</feature>
<dbReference type="SUPFAM" id="SSF82671">
    <property type="entry name" value="SEA domain"/>
    <property type="match status" value="1"/>
</dbReference>
<dbReference type="Proteomes" id="UP000521578">
    <property type="component" value="Unassembled WGS sequence"/>
</dbReference>
<feature type="domain" description="Laminin G" evidence="29">
    <location>
        <begin position="1382"/>
        <end position="1558"/>
    </location>
</feature>
<keyword evidence="17" id="KW-0472">Membrane</keyword>
<evidence type="ECO:0000259" key="32">
    <source>
        <dbReference type="PROSITE" id="PS51121"/>
    </source>
</evidence>
<dbReference type="Pfam" id="PF00050">
    <property type="entry name" value="Kazal_1"/>
    <property type="match status" value="1"/>
</dbReference>
<feature type="disulfide bond" evidence="23">
    <location>
        <begin position="1864"/>
        <end position="1873"/>
    </location>
</feature>
<evidence type="ECO:0000256" key="14">
    <source>
        <dbReference type="ARBA" id="ARBA00022837"/>
    </source>
</evidence>
<dbReference type="FunFam" id="3.30.60.30:FF:000018">
    <property type="entry name" value="Transmembrane agrin"/>
    <property type="match status" value="1"/>
</dbReference>
<keyword evidence="14" id="KW-0106">Calcium</keyword>
<feature type="compositionally biased region" description="Low complexity" evidence="26">
    <location>
        <begin position="1284"/>
        <end position="1301"/>
    </location>
</feature>
<evidence type="ECO:0000256" key="16">
    <source>
        <dbReference type="ARBA" id="ARBA00023018"/>
    </source>
</evidence>
<organism evidence="34">
    <name type="scientific">Menura novaehollandiae</name>
    <name type="common">superb lyrebird</name>
    <dbReference type="NCBI Taxonomy" id="47692"/>
    <lineage>
        <taxon>Eukaryota</taxon>
        <taxon>Metazoa</taxon>
        <taxon>Chordata</taxon>
        <taxon>Craniata</taxon>
        <taxon>Vertebrata</taxon>
        <taxon>Euteleostomi</taxon>
        <taxon>Archelosauria</taxon>
        <taxon>Archosauria</taxon>
        <taxon>Dinosauria</taxon>
        <taxon>Saurischia</taxon>
        <taxon>Theropoda</taxon>
        <taxon>Coelurosauria</taxon>
        <taxon>Aves</taxon>
        <taxon>Neognathae</taxon>
        <taxon>Neoaves</taxon>
        <taxon>Telluraves</taxon>
        <taxon>Australaves</taxon>
        <taxon>Passeriformes</taxon>
        <taxon>Menuridae</taxon>
        <taxon>Menura</taxon>
    </lineage>
</organism>
<dbReference type="PROSITE" id="PS00022">
    <property type="entry name" value="EGF_1"/>
    <property type="match status" value="4"/>
</dbReference>
<dbReference type="SMART" id="SM00180">
    <property type="entry name" value="EGF_Lam"/>
    <property type="match status" value="3"/>
</dbReference>
<feature type="region of interest" description="Disordered" evidence="26">
    <location>
        <begin position="1284"/>
        <end position="1349"/>
    </location>
</feature>
<dbReference type="Gene3D" id="2.10.25.10">
    <property type="entry name" value="Laminin"/>
    <property type="match status" value="6"/>
</dbReference>
<dbReference type="InterPro" id="IPR013320">
    <property type="entry name" value="ConA-like_dom_sf"/>
</dbReference>
<dbReference type="SMART" id="SM00181">
    <property type="entry name" value="EGF"/>
    <property type="match status" value="7"/>
</dbReference>
<feature type="domain" description="EGF-like" evidence="30">
    <location>
        <begin position="1836"/>
        <end position="1874"/>
    </location>
</feature>
<keyword evidence="10" id="KW-0479">Metal-binding</keyword>
<dbReference type="CDD" id="cd00110">
    <property type="entry name" value="LamG"/>
    <property type="match status" value="3"/>
</dbReference>
<dbReference type="Gene3D" id="3.30.60.30">
    <property type="match status" value="9"/>
</dbReference>
<feature type="region of interest" description="Disordered" evidence="26">
    <location>
        <begin position="1478"/>
        <end position="1497"/>
    </location>
</feature>
<dbReference type="InterPro" id="IPR050372">
    <property type="entry name" value="Neurexin-related_CASP"/>
</dbReference>
<dbReference type="Pfam" id="PF07648">
    <property type="entry name" value="Kazal_2"/>
    <property type="match status" value="8"/>
</dbReference>
<evidence type="ECO:0000256" key="23">
    <source>
        <dbReference type="PROSITE-ProRule" id="PRU00076"/>
    </source>
</evidence>
<dbReference type="CDD" id="cd00054">
    <property type="entry name" value="EGF_CA"/>
    <property type="match status" value="1"/>
</dbReference>
<dbReference type="GO" id="GO:0005886">
    <property type="term" value="C:plasma membrane"/>
    <property type="evidence" value="ECO:0007669"/>
    <property type="project" value="UniProtKB-SubCell"/>
</dbReference>
<dbReference type="FunFam" id="3.30.60.30:FF:000019">
    <property type="entry name" value="NtA agrin"/>
    <property type="match status" value="1"/>
</dbReference>
<dbReference type="PROSITE" id="PS01186">
    <property type="entry name" value="EGF_2"/>
    <property type="match status" value="1"/>
</dbReference>
<evidence type="ECO:0000256" key="27">
    <source>
        <dbReference type="SAM" id="SignalP"/>
    </source>
</evidence>
<feature type="domain" description="Kazal-like" evidence="33">
    <location>
        <begin position="620"/>
        <end position="667"/>
    </location>
</feature>
<evidence type="ECO:0000256" key="15">
    <source>
        <dbReference type="ARBA" id="ARBA00022974"/>
    </source>
</evidence>
<dbReference type="SUPFAM" id="SSF100895">
    <property type="entry name" value="Kazal-type serine protease inhibitors"/>
    <property type="match status" value="9"/>
</dbReference>
<dbReference type="FunFam" id="3.30.60.30:FF:000022">
    <property type="entry name" value="Transmembrane agrin"/>
    <property type="match status" value="1"/>
</dbReference>
<feature type="domain" description="Kazal-like" evidence="33">
    <location>
        <begin position="337"/>
        <end position="391"/>
    </location>
</feature>
<dbReference type="GO" id="GO:0005509">
    <property type="term" value="F:calcium ion binding"/>
    <property type="evidence" value="ECO:0007669"/>
    <property type="project" value="InterPro"/>
</dbReference>
<dbReference type="GO" id="GO:0005576">
    <property type="term" value="C:extracellular region"/>
    <property type="evidence" value="ECO:0007669"/>
    <property type="project" value="UniProtKB-ARBA"/>
</dbReference>
<dbReference type="FunFam" id="2.60.120.200:FF:000027">
    <property type="entry name" value="Transmembrane agrin"/>
    <property type="match status" value="1"/>
</dbReference>
<dbReference type="PANTHER" id="PTHR15036:SF83">
    <property type="entry name" value="AGRIN"/>
    <property type="match status" value="1"/>
</dbReference>
<dbReference type="FunFam" id="3.30.60.30:FF:000024">
    <property type="entry name" value="Transmembrane agrin"/>
    <property type="match status" value="2"/>
</dbReference>
<dbReference type="GO" id="GO:0043236">
    <property type="term" value="F:laminin binding"/>
    <property type="evidence" value="ECO:0007669"/>
    <property type="project" value="InterPro"/>
</dbReference>
<dbReference type="GO" id="GO:0061024">
    <property type="term" value="P:membrane organization"/>
    <property type="evidence" value="ECO:0007669"/>
    <property type="project" value="UniProtKB-ARBA"/>
</dbReference>
<dbReference type="GO" id="GO:0007528">
    <property type="term" value="P:neuromuscular junction development"/>
    <property type="evidence" value="ECO:0007669"/>
    <property type="project" value="TreeGrafter"/>
</dbReference>
<dbReference type="InterPro" id="IPR002049">
    <property type="entry name" value="LE_dom"/>
</dbReference>
<feature type="domain" description="Kazal-like" evidence="33">
    <location>
        <begin position="408"/>
        <end position="463"/>
    </location>
</feature>
<keyword evidence="19" id="KW-0325">Glycoprotein</keyword>
<evidence type="ECO:0000256" key="5">
    <source>
        <dbReference type="ARBA" id="ARBA00022475"/>
    </source>
</evidence>
<dbReference type="GO" id="GO:0045202">
    <property type="term" value="C:synapse"/>
    <property type="evidence" value="ECO:0007669"/>
    <property type="project" value="UniProtKB-SubCell"/>
</dbReference>
<evidence type="ECO:0000256" key="20">
    <source>
        <dbReference type="ARBA" id="ARBA00023207"/>
    </source>
</evidence>
<dbReference type="SMART" id="SM00200">
    <property type="entry name" value="SEA"/>
    <property type="match status" value="1"/>
</dbReference>
<comment type="caution">
    <text evidence="23">Lacks conserved residue(s) required for the propagation of feature annotation.</text>
</comment>
<dbReference type="Gene3D" id="2.60.120.200">
    <property type="match status" value="3"/>
</dbReference>
<comment type="subcellular location">
    <subcellularLocation>
        <location evidence="1">Cell membrane</location>
        <topology evidence="1">Single-pass type II membrane protein</topology>
    </subcellularLocation>
    <subcellularLocation>
        <location evidence="2">Secreted</location>
        <location evidence="2">Extracellular space</location>
        <location evidence="2">Extracellular matrix</location>
    </subcellularLocation>
    <subcellularLocation>
        <location evidence="22">Synapse</location>
    </subcellularLocation>
</comment>
<dbReference type="InterPro" id="IPR002350">
    <property type="entry name" value="Kazal_dom"/>
</dbReference>
<evidence type="ECO:0000259" key="30">
    <source>
        <dbReference type="PROSITE" id="PS50026"/>
    </source>
</evidence>
<dbReference type="InterPro" id="IPR000152">
    <property type="entry name" value="EGF-type_Asp/Asn_hydroxyl_site"/>
</dbReference>
<keyword evidence="5" id="KW-1003">Cell membrane</keyword>
<evidence type="ECO:0000256" key="17">
    <source>
        <dbReference type="ARBA" id="ARBA00023136"/>
    </source>
</evidence>
<feature type="domain" description="Kazal-like" evidence="33">
    <location>
        <begin position="490"/>
        <end position="537"/>
    </location>
</feature>
<protein>
    <recommendedName>
        <fullName evidence="3">Agrin</fullName>
    </recommendedName>
</protein>
<evidence type="ECO:0000313" key="34">
    <source>
        <dbReference type="EMBL" id="NXE94854.1"/>
    </source>
</evidence>
<keyword evidence="13" id="KW-0221">Differentiation</keyword>
<evidence type="ECO:0000256" key="26">
    <source>
        <dbReference type="SAM" id="MobiDB-lite"/>
    </source>
</evidence>
<dbReference type="FunFam" id="3.30.60.30:FF:000013">
    <property type="entry name" value="Agrin"/>
    <property type="match status" value="1"/>
</dbReference>
<evidence type="ECO:0000256" key="12">
    <source>
        <dbReference type="ARBA" id="ARBA00022737"/>
    </source>
</evidence>
<dbReference type="SMART" id="SM00057">
    <property type="entry name" value="FIMAC"/>
    <property type="match status" value="3"/>
</dbReference>
<evidence type="ECO:0000256" key="4">
    <source>
        <dbReference type="ARBA" id="ARBA00022473"/>
    </source>
</evidence>
<dbReference type="InterPro" id="IPR004850">
    <property type="entry name" value="NtA_dom"/>
</dbReference>
<evidence type="ECO:0000256" key="6">
    <source>
        <dbReference type="ARBA" id="ARBA00022525"/>
    </source>
</evidence>
<keyword evidence="8 23" id="KW-0245">EGF-like domain</keyword>
<dbReference type="InterPro" id="IPR036058">
    <property type="entry name" value="Kazal_dom_sf"/>
</dbReference>
<dbReference type="SMART" id="SM00282">
    <property type="entry name" value="LamG"/>
    <property type="match status" value="3"/>
</dbReference>
<evidence type="ECO:0000259" key="31">
    <source>
        <dbReference type="PROSITE" id="PS50027"/>
    </source>
</evidence>
<sequence>MGGQRAAGARALLALLALGLALATCPERELERREEEANVVLTGTVEEIMNVDPVHHTYSCKVRVWRYLKGKDIVTHEILLDGGNKVVIGGFGDPLICDNQVSTGDTRIFFVNPAPQSLWPAHRNELMLNSSLMRITLRNLEEVEHCLRAFCFLADKPNSYFTQTPPAPRDVCRGMLCGFGAVCERSPSDPSQASCVCKKSPCPLVVAPVCGSDYSTYSNECELERAQCHQQRRIKVISKGPCGSKDPCAEVTCSFGSTCVRSPDGQGAKCVCPSSCSSVPESPVCGSDGRDYRSQCHLNKHACDKQENVFKKFDGPCDPCKSVLNDLNRVCRVNPRTRRPELLPRPESCPPRRDPVCGDDGVTYDNECIMGRSAAIRGLDIQKVRSGQCQQQDKCKEECKFNAVCLNRRGAARCSCERLACDGAFRPLCARDSRTYGSDCERRRAECQQQAAIPVKHAGPCDLGTPSPCLSVECSFGATCVVKNQEAVCECQQQCQGRYDPVCGTDLRTYGNPCELHAMACVLQRDIRVQHKGPCDRCGKCQFGAICEAETGRCVCPTECVPSSQPVCGTDGNTYGSECELHVRACTQQRDIVVAAQGHCKSCGSSVCSFGSRCVGGQCLCPRCERQPPAPVCGTDGVTYDNPCQLQVASCQLQKSIEVARTGPCEDECGSGGSGSGDGSECEQERCRQFGGWWDEDAEDEPCVCDFTCLAVPRSPVCGSDGVTYANECELKKTRCEKRQDLHVTSQGACRALATTPPPLLVVHCSQTIYGCCPDNATLALGVGAAGCPSTCQCNPYGSYGGSCDPGTGQCSCKPGVGGLKCDRCEPGFWNFRGIVTDGRSGCTPCHCDPVGSVRDDCEQMTGLCSCRTGITGMKCNQCPNGSKLGTTGCEKDPSAPRSCEELSCDFGASCVELNGFAHCECPSPLCSEANTTKVCGSDGVTYGDRCQLLTIACRQGQLITVKHVGQCHEPIAHSSPPEPPTPLPTLAPDRLLLPPPLRFTTRAPEPTGVATSSLLLEAKPTDRGHPTTRRVTTARPATTPWVTHGVHKATVRPLATAPVVPATSQPGSGESGSADGSGDQEMGISGDQESSGAGSAGECHSRGAGRVTSTPAIERATCYNTPLGCCSDGKTAAADAEGSNCPATKVFQGVLILEEVEGQELFYTPEMADPKSELFGETARSIESALDELFRSSDVRKDFKSIRVRDLGQSSAVRVIVEAHFDPATSYTAADIQGALLKQIKASKKKTILVKKPQQEHIKFMDFDWIPRLFTTTVTTTTATTMAPATTPRRVTTASAATTAHGQRPDPAARGSPKAVGVVSTRRPSSTVPASSRRKPTRRPPRPCDSQPCLHGGTCEDDGREFTCSCPAGKGGAVCEKPIRYFIPSFGGKSYLAFKMMKAYHTVRIAMEFRALEPSGLLLYNGQNHGKDFISLALVGGFVELRFNTGSGTGIVTSRVRVEPGRWHQLLVTRNRRSGALSVDGEPHVSGESPPGTDGLNLDTDLFIGGAPEDQMALVTERTTATSGLKGCIRVLDVNNQVSDLRDKGSDVLYGSGVGECGNDPCDPNPCHHGGICHAKEAEMFHCECLDAYTGPSCAFERNPCEPSPCHVSATCLVLPERGALCACPLGREGEFCERVTEQDHTMPFLPEFSGFSFLELNGLQTFVPDLQDKMSMEVVFLAKNPSGMIFYNGQKTDGKGDFVSLALHDGYLEYRYDLGKGAAVLRSKEPVPLDTWISVLLERNGRKGVMRINNGEGVTGEDILTPSPSSPLSSQVPHMVLNLKEPFYVGGVPDFSRLARAAAISSSFEGAVQRISVKGVPVLQEQNIRRAIAISPFRGHPCTQKPNPCHNGGSCSPRLDSYECSCQRGFSGAHCEKVIIEKAAGDAEAVAFDGRTYLEYHNAVTRRSLLLFQPCPDLCSPLPSEKALQSNHFELSIKTEATQGLILWSGKGLERSDYIALAIVDGFVHMSYDLGSKPVVLRSTVPVNTNQWIHIKAHSRVQREGSLQVGNEAPIAGSSPLGATQLDTDGALWLGGLEKPSVAPRLPKAFSTGFVGCMRDVLVDRRELHLVEDALNHPRILHCSAK</sequence>
<evidence type="ECO:0000313" key="35">
    <source>
        <dbReference type="Proteomes" id="UP000521578"/>
    </source>
</evidence>
<dbReference type="GO" id="GO:0030154">
    <property type="term" value="P:cell differentiation"/>
    <property type="evidence" value="ECO:0007669"/>
    <property type="project" value="UniProtKB-KW"/>
</dbReference>
<feature type="disulfide bond" evidence="25">
    <location>
        <begin position="867"/>
        <end position="876"/>
    </location>
</feature>
<feature type="domain" description="NtA" evidence="32">
    <location>
        <begin position="25"/>
        <end position="157"/>
    </location>
</feature>
<dbReference type="PROSITE" id="PS51121">
    <property type="entry name" value="NTA"/>
    <property type="match status" value="1"/>
</dbReference>
<dbReference type="FunFam" id="3.30.70.960:FF:000001">
    <property type="entry name" value="NtA agrin"/>
    <property type="match status" value="1"/>
</dbReference>
<feature type="domain" description="EGF-like" evidence="30">
    <location>
        <begin position="1341"/>
        <end position="1377"/>
    </location>
</feature>
<dbReference type="CDD" id="cd00055">
    <property type="entry name" value="EGF_Lam"/>
    <property type="match status" value="2"/>
</dbReference>
<dbReference type="Gene3D" id="2.40.50.120">
    <property type="match status" value="1"/>
</dbReference>
<feature type="region of interest" description="Disordered" evidence="26">
    <location>
        <begin position="1053"/>
        <end position="1108"/>
    </location>
</feature>
<dbReference type="InterPro" id="IPR000742">
    <property type="entry name" value="EGF"/>
</dbReference>
<evidence type="ECO:0000256" key="24">
    <source>
        <dbReference type="PROSITE-ProRule" id="PRU00443"/>
    </source>
</evidence>
<evidence type="ECO:0000256" key="21">
    <source>
        <dbReference type="ARBA" id="ARBA00023292"/>
    </source>
</evidence>
<keyword evidence="4" id="KW-0217">Developmental protein</keyword>
<keyword evidence="21 25" id="KW-0424">Laminin EGF-like domain</keyword>
<evidence type="ECO:0000256" key="13">
    <source>
        <dbReference type="ARBA" id="ARBA00022782"/>
    </source>
</evidence>
<feature type="disulfide bond" evidence="25">
    <location>
        <begin position="813"/>
        <end position="822"/>
    </location>
</feature>
<dbReference type="FunFam" id="2.10.25.10:FF:000646">
    <property type="entry name" value="Agrin"/>
    <property type="match status" value="1"/>
</dbReference>
<evidence type="ECO:0000256" key="18">
    <source>
        <dbReference type="ARBA" id="ARBA00023157"/>
    </source>
</evidence>
<dbReference type="PROSITE" id="PS50024">
    <property type="entry name" value="SEA"/>
    <property type="match status" value="1"/>
</dbReference>
<dbReference type="SMART" id="SM00280">
    <property type="entry name" value="KAZAL"/>
    <property type="match status" value="9"/>
</dbReference>
<keyword evidence="9" id="KW-0812">Transmembrane</keyword>
<dbReference type="PROSITE" id="PS51465">
    <property type="entry name" value="KAZAL_2"/>
    <property type="match status" value="9"/>
</dbReference>
<dbReference type="CDD" id="cd00104">
    <property type="entry name" value="KAZAL_FS"/>
    <property type="match status" value="9"/>
</dbReference>
<evidence type="ECO:0000256" key="2">
    <source>
        <dbReference type="ARBA" id="ARBA00004498"/>
    </source>
</evidence>
<dbReference type="Pfam" id="PF00053">
    <property type="entry name" value="EGF_laminin"/>
    <property type="match status" value="2"/>
</dbReference>
<evidence type="ECO:0000256" key="25">
    <source>
        <dbReference type="PROSITE-ProRule" id="PRU00460"/>
    </source>
</evidence>
<dbReference type="FunFam" id="2.40.50.120:FF:000008">
    <property type="entry name" value="agrin isoform X1"/>
    <property type="match status" value="1"/>
</dbReference>
<feature type="domain" description="Laminin EGF-like" evidence="31">
    <location>
        <begin position="792"/>
        <end position="845"/>
    </location>
</feature>
<reference evidence="34" key="1">
    <citation type="submission" date="2022-12" db="EMBL/GenBank/DDBJ databases">
        <title>Bird 10,000 Genomes (B10K) Project - Family phase.</title>
        <authorList>
            <person name="Zhang G."/>
        </authorList>
    </citation>
    <scope>NUCLEOTIDE SEQUENCE</scope>
    <source>
        <strain evidence="34">B10K-CU-030-46</strain>
        <tissue evidence="34">Muscle</tissue>
    </source>
</reference>
<comment type="caution">
    <text evidence="34">The sequence shown here is derived from an EMBL/GenBank/DDBJ whole genome shotgun (WGS) entry which is preliminary data.</text>
</comment>
<dbReference type="GO" id="GO:0043113">
    <property type="term" value="P:receptor clustering"/>
    <property type="evidence" value="ECO:0007669"/>
    <property type="project" value="InterPro"/>
</dbReference>
<dbReference type="FunFam" id="2.10.25.10:FF:000095">
    <property type="entry name" value="Notch, isoform B"/>
    <property type="match status" value="1"/>
</dbReference>
<keyword evidence="18 23" id="KW-1015">Disulfide bond</keyword>
<feature type="domain" description="SEA" evidence="28">
    <location>
        <begin position="1144"/>
        <end position="1266"/>
    </location>
</feature>
<dbReference type="GO" id="GO:0007399">
    <property type="term" value="P:nervous system development"/>
    <property type="evidence" value="ECO:0007669"/>
    <property type="project" value="UniProtKB-ARBA"/>
</dbReference>
<dbReference type="EMBL" id="VWPS01000280">
    <property type="protein sequence ID" value="NXE94854.1"/>
    <property type="molecule type" value="Genomic_DNA"/>
</dbReference>
<dbReference type="PROSITE" id="PS50027">
    <property type="entry name" value="EGF_LAM_2"/>
    <property type="match status" value="2"/>
</dbReference>
<dbReference type="SUPFAM" id="SSF50242">
    <property type="entry name" value="TIMP-like"/>
    <property type="match status" value="1"/>
</dbReference>
<dbReference type="GO" id="GO:0007010">
    <property type="term" value="P:cytoskeleton organization"/>
    <property type="evidence" value="ECO:0007669"/>
    <property type="project" value="UniProtKB-ARBA"/>
</dbReference>
<dbReference type="PROSITE" id="PS50025">
    <property type="entry name" value="LAM_G_DOMAIN"/>
    <property type="match status" value="3"/>
</dbReference>
<feature type="disulfide bond" evidence="25">
    <location>
        <begin position="794"/>
        <end position="811"/>
    </location>
</feature>
<feature type="domain" description="Laminin G" evidence="29">
    <location>
        <begin position="1645"/>
        <end position="1840"/>
    </location>
</feature>
<proteinExistence type="predicted"/>
<feature type="domain" description="EGF-like" evidence="30">
    <location>
        <begin position="1559"/>
        <end position="1596"/>
    </location>
</feature>
<feature type="disulfide bond" evidence="24">
    <location>
        <begin position="25"/>
        <end position="97"/>
    </location>
</feature>
<feature type="region of interest" description="Disordered" evidence="26">
    <location>
        <begin position="1017"/>
        <end position="1037"/>
    </location>
</feature>
<feature type="disulfide bond" evidence="23">
    <location>
        <begin position="1586"/>
        <end position="1595"/>
    </location>
</feature>
<keyword evidence="16" id="KW-0770">Synapse</keyword>
<dbReference type="FunFam" id="3.30.60.30:FF:000008">
    <property type="entry name" value="Transmembrane agrin"/>
    <property type="match status" value="1"/>
</dbReference>
<feature type="disulfide bond" evidence="25">
    <location>
        <begin position="792"/>
        <end position="804"/>
    </location>
</feature>
<dbReference type="PRINTS" id="PR00011">
    <property type="entry name" value="EGFLAMININ"/>
</dbReference>
<evidence type="ECO:0000256" key="19">
    <source>
        <dbReference type="ARBA" id="ARBA00023180"/>
    </source>
</evidence>
<keyword evidence="6" id="KW-0964">Secreted</keyword>
<evidence type="ECO:0000256" key="11">
    <source>
        <dbReference type="ARBA" id="ARBA00022729"/>
    </source>
</evidence>
<evidence type="ECO:0000256" key="8">
    <source>
        <dbReference type="ARBA" id="ARBA00022536"/>
    </source>
</evidence>
<dbReference type="InterPro" id="IPR008993">
    <property type="entry name" value="TIMP-like_OB-fold"/>
</dbReference>
<dbReference type="SUPFAM" id="SSF57196">
    <property type="entry name" value="EGF/Laminin"/>
    <property type="match status" value="3"/>
</dbReference>
<dbReference type="FunFam" id="2.60.120.200:FF:000045">
    <property type="entry name" value="Transmembrane agrin"/>
    <property type="match status" value="1"/>
</dbReference>
<dbReference type="PROSITE" id="PS00010">
    <property type="entry name" value="ASX_HYDROXYL"/>
    <property type="match status" value="1"/>
</dbReference>
<gene>
    <name evidence="34" type="primary">Agrn</name>
    <name evidence="34" type="ORF">MENNOV_R00997</name>
</gene>
<evidence type="ECO:0000256" key="9">
    <source>
        <dbReference type="ARBA" id="ARBA00022692"/>
    </source>
</evidence>
<evidence type="ECO:0000259" key="33">
    <source>
        <dbReference type="PROSITE" id="PS51465"/>
    </source>
</evidence>
<dbReference type="GO" id="GO:0005604">
    <property type="term" value="C:basement membrane"/>
    <property type="evidence" value="ECO:0007669"/>
    <property type="project" value="UniProtKB-ARBA"/>
</dbReference>
<feature type="non-terminal residue" evidence="34">
    <location>
        <position position="1"/>
    </location>
</feature>
<dbReference type="InterPro" id="IPR001791">
    <property type="entry name" value="Laminin_G"/>
</dbReference>
<feature type="non-terminal residue" evidence="34">
    <location>
        <position position="2084"/>
    </location>
</feature>
<keyword evidence="35" id="KW-1185">Reference proteome</keyword>
<dbReference type="PANTHER" id="PTHR15036">
    <property type="entry name" value="PIKACHURIN-LIKE PROTEIN"/>
    <property type="match status" value="1"/>
</dbReference>
<feature type="disulfide bond" evidence="23">
    <location>
        <begin position="1625"/>
        <end position="1634"/>
    </location>
</feature>
<feature type="domain" description="Kazal-like" evidence="33">
    <location>
        <begin position="921"/>
        <end position="970"/>
    </location>
</feature>
<feature type="chain" id="PRO_5041639804" description="Agrin" evidence="27">
    <location>
        <begin position="24"/>
        <end position="2084"/>
    </location>
</feature>